<dbReference type="GO" id="GO:0005737">
    <property type="term" value="C:cytoplasm"/>
    <property type="evidence" value="ECO:0007669"/>
    <property type="project" value="InterPro"/>
</dbReference>
<feature type="compositionally biased region" description="Pro residues" evidence="1">
    <location>
        <begin position="366"/>
        <end position="384"/>
    </location>
</feature>
<reference evidence="3" key="1">
    <citation type="journal article" date="2020" name="Stud. Mycol.">
        <title>101 Dothideomycetes genomes: a test case for predicting lifestyles and emergence of pathogens.</title>
        <authorList>
            <person name="Haridas S."/>
            <person name="Albert R."/>
            <person name="Binder M."/>
            <person name="Bloem J."/>
            <person name="Labutti K."/>
            <person name="Salamov A."/>
            <person name="Andreopoulos B."/>
            <person name="Baker S."/>
            <person name="Barry K."/>
            <person name="Bills G."/>
            <person name="Bluhm B."/>
            <person name="Cannon C."/>
            <person name="Castanera R."/>
            <person name="Culley D."/>
            <person name="Daum C."/>
            <person name="Ezra D."/>
            <person name="Gonzalez J."/>
            <person name="Henrissat B."/>
            <person name="Kuo A."/>
            <person name="Liang C."/>
            <person name="Lipzen A."/>
            <person name="Lutzoni F."/>
            <person name="Magnuson J."/>
            <person name="Mondo S."/>
            <person name="Nolan M."/>
            <person name="Ohm R."/>
            <person name="Pangilinan J."/>
            <person name="Park H.-J."/>
            <person name="Ramirez L."/>
            <person name="Alfaro M."/>
            <person name="Sun H."/>
            <person name="Tritt A."/>
            <person name="Yoshinaga Y."/>
            <person name="Zwiers L.-H."/>
            <person name="Turgeon B."/>
            <person name="Goodwin S."/>
            <person name="Spatafora J."/>
            <person name="Crous P."/>
            <person name="Grigoriev I."/>
        </authorList>
    </citation>
    <scope>NUCLEOTIDE SEQUENCE</scope>
    <source>
        <strain evidence="3">CBS 480.64</strain>
    </source>
</reference>
<dbReference type="Gene3D" id="1.20.1270.60">
    <property type="entry name" value="Arfaptin homology (AH) domain/BAR domain"/>
    <property type="match status" value="1"/>
</dbReference>
<proteinExistence type="predicted"/>
<evidence type="ECO:0000313" key="3">
    <source>
        <dbReference type="EMBL" id="KAF2861926.1"/>
    </source>
</evidence>
<sequence length="397" mass="44837">MIVNKKLDRLKQWGRERMGSEVKTDSTDEFKALVVEMQLRQDGMERLNKATTAYIKSLSRRDAGEDKEKQLPVAYFGSVLNSHGDDFEPESDFGQCLSSLGRANERIARVQETYVANATASWVESVDRSLVQMKEYQSARKKLEARRLAFDTASAKVQKAKKEDFRIEEELRSQKAKYEESSEDVYRRMLDIKEAEQDSIADLTNFLDAELAYYDRCREILMQLKRDWPGQRNNERLTDDSPSGSRRNTRTASAAQRYVVDDDLSDHVSRPTISSRTVSTQNSPRREADLPIRTQRTMSGIPLDGHSREHSPAGIPRLSRVPTDPTHLIGARSQLRVTKRGPAGDLYEDDPSSSTEQVGDVGFKKAPPPPPPSRAKKPPPPPPVKRGVISSNDAARY</sequence>
<dbReference type="InterPro" id="IPR027267">
    <property type="entry name" value="AH/BAR_dom_sf"/>
</dbReference>
<dbReference type="SMART" id="SM00721">
    <property type="entry name" value="BAR"/>
    <property type="match status" value="1"/>
</dbReference>
<keyword evidence="4" id="KW-1185">Reference proteome</keyword>
<name>A0A6A7C2X5_9PEZI</name>
<feature type="domain" description="BAR" evidence="2">
    <location>
        <begin position="15"/>
        <end position="237"/>
    </location>
</feature>
<dbReference type="Pfam" id="PF03114">
    <property type="entry name" value="BAR"/>
    <property type="match status" value="1"/>
</dbReference>
<accession>A0A6A7C2X5</accession>
<organism evidence="3 4">
    <name type="scientific">Piedraia hortae CBS 480.64</name>
    <dbReference type="NCBI Taxonomy" id="1314780"/>
    <lineage>
        <taxon>Eukaryota</taxon>
        <taxon>Fungi</taxon>
        <taxon>Dikarya</taxon>
        <taxon>Ascomycota</taxon>
        <taxon>Pezizomycotina</taxon>
        <taxon>Dothideomycetes</taxon>
        <taxon>Dothideomycetidae</taxon>
        <taxon>Capnodiales</taxon>
        <taxon>Piedraiaceae</taxon>
        <taxon>Piedraia</taxon>
    </lineage>
</organism>
<dbReference type="AlphaFoldDB" id="A0A6A7C2X5"/>
<dbReference type="OrthoDB" id="14167at2759"/>
<evidence type="ECO:0000259" key="2">
    <source>
        <dbReference type="PROSITE" id="PS51021"/>
    </source>
</evidence>
<evidence type="ECO:0000313" key="4">
    <source>
        <dbReference type="Proteomes" id="UP000799421"/>
    </source>
</evidence>
<dbReference type="Proteomes" id="UP000799421">
    <property type="component" value="Unassembled WGS sequence"/>
</dbReference>
<evidence type="ECO:0000256" key="1">
    <source>
        <dbReference type="SAM" id="MobiDB-lite"/>
    </source>
</evidence>
<gene>
    <name evidence="3" type="ORF">K470DRAFT_256463</name>
</gene>
<feature type="compositionally biased region" description="Polar residues" evidence="1">
    <location>
        <begin position="271"/>
        <end position="283"/>
    </location>
</feature>
<feature type="compositionally biased region" description="Polar residues" evidence="1">
    <location>
        <begin position="240"/>
        <end position="254"/>
    </location>
</feature>
<dbReference type="InterPro" id="IPR004148">
    <property type="entry name" value="BAR_dom"/>
</dbReference>
<dbReference type="EMBL" id="MU005969">
    <property type="protein sequence ID" value="KAF2861926.1"/>
    <property type="molecule type" value="Genomic_DNA"/>
</dbReference>
<feature type="region of interest" description="Disordered" evidence="1">
    <location>
        <begin position="231"/>
        <end position="397"/>
    </location>
</feature>
<dbReference type="PROSITE" id="PS51021">
    <property type="entry name" value="BAR"/>
    <property type="match status" value="1"/>
</dbReference>
<protein>
    <submittedName>
        <fullName evidence="3">BAR-domain-containing protein</fullName>
    </submittedName>
</protein>
<dbReference type="SUPFAM" id="SSF103657">
    <property type="entry name" value="BAR/IMD domain-like"/>
    <property type="match status" value="1"/>
</dbReference>